<feature type="region of interest" description="Disordered" evidence="5">
    <location>
        <begin position="231"/>
        <end position="253"/>
    </location>
</feature>
<dbReference type="AlphaFoldDB" id="A0A939FVW3"/>
<evidence type="ECO:0000256" key="1">
    <source>
        <dbReference type="ARBA" id="ARBA00023015"/>
    </source>
</evidence>
<feature type="region of interest" description="Disordered" evidence="5">
    <location>
        <begin position="1"/>
        <end position="32"/>
    </location>
</feature>
<evidence type="ECO:0000259" key="6">
    <source>
        <dbReference type="PROSITE" id="PS50977"/>
    </source>
</evidence>
<keyword evidence="2 4" id="KW-0238">DNA-binding</keyword>
<dbReference type="GO" id="GO:0000976">
    <property type="term" value="F:transcription cis-regulatory region binding"/>
    <property type="evidence" value="ECO:0007669"/>
    <property type="project" value="TreeGrafter"/>
</dbReference>
<evidence type="ECO:0000256" key="3">
    <source>
        <dbReference type="ARBA" id="ARBA00023163"/>
    </source>
</evidence>
<dbReference type="Gene3D" id="1.10.357.10">
    <property type="entry name" value="Tetracycline Repressor, domain 2"/>
    <property type="match status" value="1"/>
</dbReference>
<dbReference type="InterPro" id="IPR009057">
    <property type="entry name" value="Homeodomain-like_sf"/>
</dbReference>
<dbReference type="InterPro" id="IPR036271">
    <property type="entry name" value="Tet_transcr_reg_TetR-rel_C_sf"/>
</dbReference>
<dbReference type="EMBL" id="JAFMPP010000005">
    <property type="protein sequence ID" value="MBO0662415.1"/>
    <property type="molecule type" value="Genomic_DNA"/>
</dbReference>
<evidence type="ECO:0000256" key="2">
    <source>
        <dbReference type="ARBA" id="ARBA00023125"/>
    </source>
</evidence>
<evidence type="ECO:0000256" key="4">
    <source>
        <dbReference type="PROSITE-ProRule" id="PRU00335"/>
    </source>
</evidence>
<dbReference type="InterPro" id="IPR039536">
    <property type="entry name" value="TetR_C_Proteobacteria"/>
</dbReference>
<protein>
    <submittedName>
        <fullName evidence="7">TetR/AcrR family transcriptional regulator C-terminal domain-containing protein</fullName>
    </submittedName>
</protein>
<dbReference type="PRINTS" id="PR00455">
    <property type="entry name" value="HTHTETR"/>
</dbReference>
<reference evidence="7" key="1">
    <citation type="submission" date="2021-03" db="EMBL/GenBank/DDBJ databases">
        <title>Whole genome sequence of Jiella sp. CQZ9-1.</title>
        <authorList>
            <person name="Tuo L."/>
        </authorList>
    </citation>
    <scope>NUCLEOTIDE SEQUENCE</scope>
    <source>
        <strain evidence="7">CQZ9-1</strain>
    </source>
</reference>
<dbReference type="Pfam" id="PF00440">
    <property type="entry name" value="TetR_N"/>
    <property type="match status" value="1"/>
</dbReference>
<feature type="DNA-binding region" description="H-T-H motif" evidence="4">
    <location>
        <begin position="53"/>
        <end position="72"/>
    </location>
</feature>
<name>A0A939FVW3_9HYPH</name>
<dbReference type="GO" id="GO:0003700">
    <property type="term" value="F:DNA-binding transcription factor activity"/>
    <property type="evidence" value="ECO:0007669"/>
    <property type="project" value="TreeGrafter"/>
</dbReference>
<organism evidence="7 8">
    <name type="scientific">Jiella flava</name>
    <dbReference type="NCBI Taxonomy" id="2816857"/>
    <lineage>
        <taxon>Bacteria</taxon>
        <taxon>Pseudomonadati</taxon>
        <taxon>Pseudomonadota</taxon>
        <taxon>Alphaproteobacteria</taxon>
        <taxon>Hyphomicrobiales</taxon>
        <taxon>Aurantimonadaceae</taxon>
        <taxon>Jiella</taxon>
    </lineage>
</organism>
<dbReference type="FunFam" id="1.10.10.60:FF:000141">
    <property type="entry name" value="TetR family transcriptional regulator"/>
    <property type="match status" value="1"/>
</dbReference>
<gene>
    <name evidence="7" type="ORF">J1C48_07505</name>
</gene>
<dbReference type="Pfam" id="PF14246">
    <property type="entry name" value="TetR_C_7"/>
    <property type="match status" value="1"/>
</dbReference>
<comment type="caution">
    <text evidence="7">The sequence shown here is derived from an EMBL/GenBank/DDBJ whole genome shotgun (WGS) entry which is preliminary data.</text>
</comment>
<feature type="compositionally biased region" description="Low complexity" evidence="5">
    <location>
        <begin position="7"/>
        <end position="16"/>
    </location>
</feature>
<proteinExistence type="predicted"/>
<feature type="compositionally biased region" description="Low complexity" evidence="5">
    <location>
        <begin position="240"/>
        <end position="253"/>
    </location>
</feature>
<dbReference type="PANTHER" id="PTHR30055">
    <property type="entry name" value="HTH-TYPE TRANSCRIPTIONAL REGULATOR RUTR"/>
    <property type="match status" value="1"/>
</dbReference>
<keyword evidence="8" id="KW-1185">Reference proteome</keyword>
<dbReference type="InterPro" id="IPR050109">
    <property type="entry name" value="HTH-type_TetR-like_transc_reg"/>
</dbReference>
<dbReference type="SUPFAM" id="SSF46689">
    <property type="entry name" value="Homeodomain-like"/>
    <property type="match status" value="1"/>
</dbReference>
<keyword evidence="1" id="KW-0805">Transcription regulation</keyword>
<dbReference type="PANTHER" id="PTHR30055:SF146">
    <property type="entry name" value="HTH-TYPE TRANSCRIPTIONAL DUAL REGULATOR CECR"/>
    <property type="match status" value="1"/>
</dbReference>
<dbReference type="PROSITE" id="PS50977">
    <property type="entry name" value="HTH_TETR_2"/>
    <property type="match status" value="1"/>
</dbReference>
<dbReference type="InterPro" id="IPR001647">
    <property type="entry name" value="HTH_TetR"/>
</dbReference>
<evidence type="ECO:0000256" key="5">
    <source>
        <dbReference type="SAM" id="MobiDB-lite"/>
    </source>
</evidence>
<evidence type="ECO:0000313" key="7">
    <source>
        <dbReference type="EMBL" id="MBO0662415.1"/>
    </source>
</evidence>
<accession>A0A939FVW3</accession>
<feature type="domain" description="HTH tetR-type" evidence="6">
    <location>
        <begin position="30"/>
        <end position="90"/>
    </location>
</feature>
<sequence>MTRSDRAAAQAAPARPARAKGGRPTREEAARRHQAILDTATRLFLDKGFEGTSLETVADLAGVSKATVYAQYTDKRSLFSEVLRQRIAAWLEPLSQFAEAESEDSGCRKSLADKLDDVSRYMIDNLRTPETISLQRSLIATAPDFPELAELAEKEGWRRAVRAVATLLEQHAARGEIRVADPEQAADLFLSMITAPYTSLPLLPAPDVDGEVERRRRAALVLFLAAIRQHRDEPRRDWRSAPASAAPSAPSSR</sequence>
<evidence type="ECO:0000313" key="8">
    <source>
        <dbReference type="Proteomes" id="UP000664122"/>
    </source>
</evidence>
<keyword evidence="3" id="KW-0804">Transcription</keyword>
<dbReference type="Proteomes" id="UP000664122">
    <property type="component" value="Unassembled WGS sequence"/>
</dbReference>
<dbReference type="SUPFAM" id="SSF48498">
    <property type="entry name" value="Tetracyclin repressor-like, C-terminal domain"/>
    <property type="match status" value="1"/>
</dbReference>
<dbReference type="RefSeq" id="WP_207257210.1">
    <property type="nucleotide sequence ID" value="NZ_JAFMPP010000005.1"/>
</dbReference>